<feature type="transmembrane region" description="Helical" evidence="8">
    <location>
        <begin position="186"/>
        <end position="206"/>
    </location>
</feature>
<comment type="subcellular location">
    <subcellularLocation>
        <location evidence="1">Cell membrane</location>
        <topology evidence="1">Multi-pass membrane protein</topology>
    </subcellularLocation>
</comment>
<evidence type="ECO:0000256" key="3">
    <source>
        <dbReference type="ARBA" id="ARBA00022448"/>
    </source>
</evidence>
<feature type="transmembrane region" description="Helical" evidence="8">
    <location>
        <begin position="227"/>
        <end position="254"/>
    </location>
</feature>
<evidence type="ECO:0000313" key="10">
    <source>
        <dbReference type="EMBL" id="MFL0196802.1"/>
    </source>
</evidence>
<dbReference type="InterPro" id="IPR013525">
    <property type="entry name" value="ABC2_TM"/>
</dbReference>
<evidence type="ECO:0000256" key="5">
    <source>
        <dbReference type="ARBA" id="ARBA00022692"/>
    </source>
</evidence>
<reference evidence="10 11" key="1">
    <citation type="submission" date="2024-11" db="EMBL/GenBank/DDBJ databases">
        <authorList>
            <person name="Heng Y.C."/>
            <person name="Lim A.C.H."/>
            <person name="Lee J.K.Y."/>
            <person name="Kittelmann S."/>
        </authorList>
    </citation>
    <scope>NUCLEOTIDE SEQUENCE [LARGE SCALE GENOMIC DNA]</scope>
    <source>
        <strain evidence="10 11">WILCCON 0269</strain>
    </source>
</reference>
<dbReference type="Pfam" id="PF12698">
    <property type="entry name" value="ABC2_membrane_3"/>
    <property type="match status" value="1"/>
</dbReference>
<evidence type="ECO:0000256" key="1">
    <source>
        <dbReference type="ARBA" id="ARBA00004651"/>
    </source>
</evidence>
<keyword evidence="7 8" id="KW-0472">Membrane</keyword>
<keyword evidence="4" id="KW-1003">Cell membrane</keyword>
<dbReference type="Gene3D" id="3.40.1710.10">
    <property type="entry name" value="abc type-2 transporter like domain"/>
    <property type="match status" value="1"/>
</dbReference>
<evidence type="ECO:0000256" key="4">
    <source>
        <dbReference type="ARBA" id="ARBA00022475"/>
    </source>
</evidence>
<feature type="domain" description="ABC transmembrane type-2" evidence="9">
    <location>
        <begin position="151"/>
        <end position="374"/>
    </location>
</feature>
<name>A0ABW8SMA0_9CLOT</name>
<dbReference type="InterPro" id="IPR051449">
    <property type="entry name" value="ABC-2_transporter_component"/>
</dbReference>
<dbReference type="InterPro" id="IPR047817">
    <property type="entry name" value="ABC2_TM_bact-type"/>
</dbReference>
<feature type="transmembrane region" description="Helical" evidence="8">
    <location>
        <begin position="296"/>
        <end position="314"/>
    </location>
</feature>
<accession>A0ABW8SMA0</accession>
<keyword evidence="5 8" id="KW-0812">Transmembrane</keyword>
<sequence>MRDILWLVKNSLKVTFRKKSNIIFYVLLPIVGIIIALMAYGSSNESISKIGIVNNDNNYISRDTVTYLKSLDNFNVSIIGASEVNNSITSKKLDCVVVINPGFSESVYRGKPENIQIISIKGKQSTAYVKYHLYNYIDNIAAMSSAAHGNKDVFYKMYNSYHKNSFKLYVSSVKDNAKYKNITNCAVGFLLMIILMSATNLAEIILKEKENRTYFRIFSSPISSKKYIFANIIVNFLVITGEIILTLILLAYVFHINMGVSFFKMFFILILFVPVGIGFAELSVSFSNNSASVSAMQNLIITPTCLISGCFFPVEYMPKYFQRISDFMPQRWVLSSISSLQKGNSIYSIYLNIAIILAFAAAFFLISMYKFSRNKDLRDFS</sequence>
<dbReference type="PANTHER" id="PTHR30294:SF45">
    <property type="entry name" value="LINEARMYCIN RESISTANCE PERMEASE PROTEIN LNRN"/>
    <property type="match status" value="1"/>
</dbReference>
<comment type="similarity">
    <text evidence="2">Belongs to the ABC-2 integral membrane protein family.</text>
</comment>
<feature type="transmembrane region" description="Helical" evidence="8">
    <location>
        <begin position="266"/>
        <end position="284"/>
    </location>
</feature>
<dbReference type="PROSITE" id="PS51012">
    <property type="entry name" value="ABC_TM2"/>
    <property type="match status" value="1"/>
</dbReference>
<dbReference type="Proteomes" id="UP001623660">
    <property type="component" value="Unassembled WGS sequence"/>
</dbReference>
<keyword evidence="6 8" id="KW-1133">Transmembrane helix</keyword>
<feature type="transmembrane region" description="Helical" evidence="8">
    <location>
        <begin position="21"/>
        <end position="40"/>
    </location>
</feature>
<dbReference type="EMBL" id="JBJHZX010000022">
    <property type="protein sequence ID" value="MFL0196802.1"/>
    <property type="molecule type" value="Genomic_DNA"/>
</dbReference>
<keyword evidence="3" id="KW-0813">Transport</keyword>
<proteinExistence type="inferred from homology"/>
<evidence type="ECO:0000256" key="7">
    <source>
        <dbReference type="ARBA" id="ARBA00023136"/>
    </source>
</evidence>
<dbReference type="PANTHER" id="PTHR30294">
    <property type="entry name" value="MEMBRANE COMPONENT OF ABC TRANSPORTER YHHJ-RELATED"/>
    <property type="match status" value="1"/>
</dbReference>
<evidence type="ECO:0000256" key="6">
    <source>
        <dbReference type="ARBA" id="ARBA00022989"/>
    </source>
</evidence>
<comment type="caution">
    <text evidence="10">The sequence shown here is derived from an EMBL/GenBank/DDBJ whole genome shotgun (WGS) entry which is preliminary data.</text>
</comment>
<keyword evidence="11" id="KW-1185">Reference proteome</keyword>
<evidence type="ECO:0000259" key="9">
    <source>
        <dbReference type="PROSITE" id="PS51012"/>
    </source>
</evidence>
<evidence type="ECO:0000256" key="8">
    <source>
        <dbReference type="SAM" id="Phobius"/>
    </source>
</evidence>
<gene>
    <name evidence="10" type="ORF">ACJDU8_14730</name>
</gene>
<evidence type="ECO:0000313" key="11">
    <source>
        <dbReference type="Proteomes" id="UP001623660"/>
    </source>
</evidence>
<feature type="transmembrane region" description="Helical" evidence="8">
    <location>
        <begin position="349"/>
        <end position="369"/>
    </location>
</feature>
<evidence type="ECO:0000256" key="2">
    <source>
        <dbReference type="ARBA" id="ARBA00007783"/>
    </source>
</evidence>
<dbReference type="RefSeq" id="WP_406792908.1">
    <property type="nucleotide sequence ID" value="NZ_JBJHZX010000022.1"/>
</dbReference>
<organism evidence="10 11">
    <name type="scientific">Candidatus Clostridium eludens</name>
    <dbReference type="NCBI Taxonomy" id="3381663"/>
    <lineage>
        <taxon>Bacteria</taxon>
        <taxon>Bacillati</taxon>
        <taxon>Bacillota</taxon>
        <taxon>Clostridia</taxon>
        <taxon>Eubacteriales</taxon>
        <taxon>Clostridiaceae</taxon>
        <taxon>Clostridium</taxon>
    </lineage>
</organism>
<protein>
    <submittedName>
        <fullName evidence="10">ABC transporter permease</fullName>
    </submittedName>
</protein>